<dbReference type="PANTHER" id="PTHR31744">
    <property type="entry name" value="PROTEIN CUP-SHAPED COTYLEDON 2-RELATED"/>
    <property type="match status" value="1"/>
</dbReference>
<name>A0A426XNS8_ENSVE</name>
<dbReference type="InterPro" id="IPR036093">
    <property type="entry name" value="NAC_dom_sf"/>
</dbReference>
<evidence type="ECO:0000259" key="5">
    <source>
        <dbReference type="PROSITE" id="PS51005"/>
    </source>
</evidence>
<evidence type="ECO:0000313" key="6">
    <source>
        <dbReference type="EMBL" id="RRT41114.1"/>
    </source>
</evidence>
<keyword evidence="2" id="KW-0238">DNA-binding</keyword>
<reference evidence="6 7" key="1">
    <citation type="journal article" date="2014" name="Agronomy (Basel)">
        <title>A Draft Genome Sequence for Ensete ventricosum, the Drought-Tolerant Tree Against Hunger.</title>
        <authorList>
            <person name="Harrison J."/>
            <person name="Moore K.A."/>
            <person name="Paszkiewicz K."/>
            <person name="Jones T."/>
            <person name="Grant M."/>
            <person name="Ambacheew D."/>
            <person name="Muzemil S."/>
            <person name="Studholme D.J."/>
        </authorList>
    </citation>
    <scope>NUCLEOTIDE SEQUENCE [LARGE SCALE GENOMIC DNA]</scope>
</reference>
<protein>
    <recommendedName>
        <fullName evidence="5">NAC domain-containing protein</fullName>
    </recommendedName>
</protein>
<dbReference type="PROSITE" id="PS51005">
    <property type="entry name" value="NAC"/>
    <property type="match status" value="1"/>
</dbReference>
<evidence type="ECO:0000256" key="1">
    <source>
        <dbReference type="ARBA" id="ARBA00023015"/>
    </source>
</evidence>
<keyword evidence="3" id="KW-0804">Transcription</keyword>
<keyword evidence="4" id="KW-0539">Nucleus</keyword>
<sequence length="78" mass="9453">LRFHPNKELVNYYLKRKVSDRLLYIDAITEVDLCKCEPWELPGRFCLHSRDLEWYFLCPIDRKNLNRSHTNHATARGY</sequence>
<comment type="caution">
    <text evidence="6">The sequence shown here is derived from an EMBL/GenBank/DDBJ whole genome shotgun (WGS) entry which is preliminary data.</text>
</comment>
<dbReference type="Gene3D" id="2.170.150.80">
    <property type="entry name" value="NAC domain"/>
    <property type="match status" value="1"/>
</dbReference>
<evidence type="ECO:0000313" key="7">
    <source>
        <dbReference type="Proteomes" id="UP000287651"/>
    </source>
</evidence>
<evidence type="ECO:0000256" key="4">
    <source>
        <dbReference type="ARBA" id="ARBA00023242"/>
    </source>
</evidence>
<feature type="non-terminal residue" evidence="6">
    <location>
        <position position="1"/>
    </location>
</feature>
<evidence type="ECO:0000256" key="3">
    <source>
        <dbReference type="ARBA" id="ARBA00023163"/>
    </source>
</evidence>
<dbReference type="Proteomes" id="UP000287651">
    <property type="component" value="Unassembled WGS sequence"/>
</dbReference>
<keyword evidence="1" id="KW-0805">Transcription regulation</keyword>
<dbReference type="EMBL" id="AMZH03018847">
    <property type="protein sequence ID" value="RRT41114.1"/>
    <property type="molecule type" value="Genomic_DNA"/>
</dbReference>
<dbReference type="AlphaFoldDB" id="A0A426XNS8"/>
<evidence type="ECO:0000256" key="2">
    <source>
        <dbReference type="ARBA" id="ARBA00023125"/>
    </source>
</evidence>
<dbReference type="GO" id="GO:0006355">
    <property type="term" value="P:regulation of DNA-templated transcription"/>
    <property type="evidence" value="ECO:0007669"/>
    <property type="project" value="InterPro"/>
</dbReference>
<accession>A0A426XNS8</accession>
<dbReference type="PANTHER" id="PTHR31744:SF210">
    <property type="entry name" value="NAC DOMAIN-CONTAINING PROTEIN 86-LIKE"/>
    <property type="match status" value="1"/>
</dbReference>
<proteinExistence type="predicted"/>
<dbReference type="GO" id="GO:0003677">
    <property type="term" value="F:DNA binding"/>
    <property type="evidence" value="ECO:0007669"/>
    <property type="project" value="UniProtKB-KW"/>
</dbReference>
<dbReference type="InterPro" id="IPR003441">
    <property type="entry name" value="NAC-dom"/>
</dbReference>
<organism evidence="6 7">
    <name type="scientific">Ensete ventricosum</name>
    <name type="common">Abyssinian banana</name>
    <name type="synonym">Musa ensete</name>
    <dbReference type="NCBI Taxonomy" id="4639"/>
    <lineage>
        <taxon>Eukaryota</taxon>
        <taxon>Viridiplantae</taxon>
        <taxon>Streptophyta</taxon>
        <taxon>Embryophyta</taxon>
        <taxon>Tracheophyta</taxon>
        <taxon>Spermatophyta</taxon>
        <taxon>Magnoliopsida</taxon>
        <taxon>Liliopsida</taxon>
        <taxon>Zingiberales</taxon>
        <taxon>Musaceae</taxon>
        <taxon>Ensete</taxon>
    </lineage>
</organism>
<feature type="domain" description="NAC" evidence="5">
    <location>
        <begin position="1"/>
        <end position="78"/>
    </location>
</feature>
<dbReference type="SUPFAM" id="SSF101941">
    <property type="entry name" value="NAC domain"/>
    <property type="match status" value="1"/>
</dbReference>
<gene>
    <name evidence="6" type="ORF">B296_00052555</name>
</gene>
<dbReference type="Pfam" id="PF02365">
    <property type="entry name" value="NAM"/>
    <property type="match status" value="1"/>
</dbReference>